<dbReference type="Proteomes" id="UP000092024">
    <property type="component" value="Unassembled WGS sequence"/>
</dbReference>
<feature type="domain" description="RNA polymerase sigma-70 region 2" evidence="7">
    <location>
        <begin position="14"/>
        <end position="80"/>
    </location>
</feature>
<dbReference type="GO" id="GO:0016987">
    <property type="term" value="F:sigma factor activity"/>
    <property type="evidence" value="ECO:0007669"/>
    <property type="project" value="UniProtKB-KW"/>
</dbReference>
<dbReference type="STRING" id="1844972.A7K91_06955"/>
<keyword evidence="3 6" id="KW-0731">Sigma factor</keyword>
<gene>
    <name evidence="9" type="ORF">A7K91_06955</name>
</gene>
<accession>A0A1A5YE42</accession>
<dbReference type="InterPro" id="IPR039425">
    <property type="entry name" value="RNA_pol_sigma-70-like"/>
</dbReference>
<evidence type="ECO:0000256" key="2">
    <source>
        <dbReference type="ARBA" id="ARBA00023015"/>
    </source>
</evidence>
<comment type="caution">
    <text evidence="9">The sequence shown here is derived from an EMBL/GenBank/DDBJ whole genome shotgun (WGS) entry which is preliminary data.</text>
</comment>
<proteinExistence type="inferred from homology"/>
<keyword evidence="4 6" id="KW-0238">DNA-binding</keyword>
<dbReference type="InterPro" id="IPR013325">
    <property type="entry name" value="RNA_pol_sigma_r2"/>
</dbReference>
<dbReference type="GO" id="GO:0006352">
    <property type="term" value="P:DNA-templated transcription initiation"/>
    <property type="evidence" value="ECO:0007669"/>
    <property type="project" value="InterPro"/>
</dbReference>
<dbReference type="Gene3D" id="1.10.10.10">
    <property type="entry name" value="Winged helix-like DNA-binding domain superfamily/Winged helix DNA-binding domain"/>
    <property type="match status" value="1"/>
</dbReference>
<evidence type="ECO:0000259" key="7">
    <source>
        <dbReference type="Pfam" id="PF04542"/>
    </source>
</evidence>
<dbReference type="AlphaFoldDB" id="A0A1A5YE42"/>
<dbReference type="PANTHER" id="PTHR43133:SF60">
    <property type="entry name" value="RNA POLYMERASE SIGMA FACTOR SIGV"/>
    <property type="match status" value="1"/>
</dbReference>
<evidence type="ECO:0000256" key="3">
    <source>
        <dbReference type="ARBA" id="ARBA00023082"/>
    </source>
</evidence>
<protein>
    <recommendedName>
        <fullName evidence="6">RNA polymerase sigma factor</fullName>
    </recommendedName>
</protein>
<evidence type="ECO:0000259" key="8">
    <source>
        <dbReference type="Pfam" id="PF08281"/>
    </source>
</evidence>
<comment type="similarity">
    <text evidence="1 6">Belongs to the sigma-70 factor family. ECF subfamily.</text>
</comment>
<dbReference type="InterPro" id="IPR000838">
    <property type="entry name" value="RNA_pol_sigma70_ECF_CS"/>
</dbReference>
<dbReference type="Pfam" id="PF08281">
    <property type="entry name" value="Sigma70_r4_2"/>
    <property type="match status" value="1"/>
</dbReference>
<dbReference type="CDD" id="cd06171">
    <property type="entry name" value="Sigma70_r4"/>
    <property type="match status" value="1"/>
</dbReference>
<dbReference type="GO" id="GO:0003677">
    <property type="term" value="F:DNA binding"/>
    <property type="evidence" value="ECO:0007669"/>
    <property type="project" value="UniProtKB-KW"/>
</dbReference>
<organism evidence="9 10">
    <name type="scientific">Paenibacillus oryzae</name>
    <dbReference type="NCBI Taxonomy" id="1844972"/>
    <lineage>
        <taxon>Bacteria</taxon>
        <taxon>Bacillati</taxon>
        <taxon>Bacillota</taxon>
        <taxon>Bacilli</taxon>
        <taxon>Bacillales</taxon>
        <taxon>Paenibacillaceae</taxon>
        <taxon>Paenibacillus</taxon>
    </lineage>
</organism>
<dbReference type="PROSITE" id="PS01063">
    <property type="entry name" value="SIGMA70_ECF"/>
    <property type="match status" value="1"/>
</dbReference>
<dbReference type="Gene3D" id="1.10.1740.10">
    <property type="match status" value="1"/>
</dbReference>
<evidence type="ECO:0000256" key="1">
    <source>
        <dbReference type="ARBA" id="ARBA00010641"/>
    </source>
</evidence>
<evidence type="ECO:0000313" key="10">
    <source>
        <dbReference type="Proteomes" id="UP000092024"/>
    </source>
</evidence>
<evidence type="ECO:0000256" key="4">
    <source>
        <dbReference type="ARBA" id="ARBA00023125"/>
    </source>
</evidence>
<dbReference type="SUPFAM" id="SSF88946">
    <property type="entry name" value="Sigma2 domain of RNA polymerase sigma factors"/>
    <property type="match status" value="1"/>
</dbReference>
<dbReference type="Pfam" id="PF04542">
    <property type="entry name" value="Sigma70_r2"/>
    <property type="match status" value="1"/>
</dbReference>
<name>A0A1A5YE42_9BACL</name>
<dbReference type="OrthoDB" id="9785675at2"/>
<dbReference type="GO" id="GO:0006950">
    <property type="term" value="P:response to stress"/>
    <property type="evidence" value="ECO:0007669"/>
    <property type="project" value="UniProtKB-ARBA"/>
</dbReference>
<dbReference type="InterPro" id="IPR013324">
    <property type="entry name" value="RNA_pol_sigma_r3/r4-like"/>
</dbReference>
<evidence type="ECO:0000256" key="6">
    <source>
        <dbReference type="RuleBase" id="RU000716"/>
    </source>
</evidence>
<evidence type="ECO:0000256" key="5">
    <source>
        <dbReference type="ARBA" id="ARBA00023163"/>
    </source>
</evidence>
<sequence length="179" mass="20704">MDQELARKNAEKIFNEYGTYVYRVALLLTRSASLADDVTQETFLKVFQNMHTYDPMKPMQPWIYRITVNTTRNLFRKQKWLSFVGFTPDVQHEGSSVEGSFIQAVENEELLKEVNQLPLKGREVIVLHYYVGLKLAEVAETLRIPLGTCKSRLNTALRTLRKQLPANELFSISYGGEWL</sequence>
<dbReference type="RefSeq" id="WP_068686217.1">
    <property type="nucleotide sequence ID" value="NZ_LYPA01000071.1"/>
</dbReference>
<feature type="domain" description="RNA polymerase sigma factor 70 region 4 type 2" evidence="8">
    <location>
        <begin position="108"/>
        <end position="160"/>
    </location>
</feature>
<dbReference type="InterPro" id="IPR013249">
    <property type="entry name" value="RNA_pol_sigma70_r4_t2"/>
</dbReference>
<dbReference type="InterPro" id="IPR014284">
    <property type="entry name" value="RNA_pol_sigma-70_dom"/>
</dbReference>
<dbReference type="EMBL" id="LYPA01000071">
    <property type="protein sequence ID" value="OBR63670.1"/>
    <property type="molecule type" value="Genomic_DNA"/>
</dbReference>
<dbReference type="NCBIfam" id="TIGR02937">
    <property type="entry name" value="sigma70-ECF"/>
    <property type="match status" value="1"/>
</dbReference>
<evidence type="ECO:0000313" key="9">
    <source>
        <dbReference type="EMBL" id="OBR63670.1"/>
    </source>
</evidence>
<keyword evidence="10" id="KW-1185">Reference proteome</keyword>
<dbReference type="InterPro" id="IPR036388">
    <property type="entry name" value="WH-like_DNA-bd_sf"/>
</dbReference>
<keyword evidence="5 6" id="KW-0804">Transcription</keyword>
<reference evidence="9 10" key="1">
    <citation type="submission" date="2016-05" db="EMBL/GenBank/DDBJ databases">
        <title>Paenibacillus oryzae. sp. nov., isolated from the rice root.</title>
        <authorList>
            <person name="Zhang J."/>
            <person name="Zhang X."/>
        </authorList>
    </citation>
    <scope>NUCLEOTIDE SEQUENCE [LARGE SCALE GENOMIC DNA]</scope>
    <source>
        <strain evidence="9 10">1DrF-4</strain>
    </source>
</reference>
<dbReference type="PANTHER" id="PTHR43133">
    <property type="entry name" value="RNA POLYMERASE ECF-TYPE SIGMA FACTO"/>
    <property type="match status" value="1"/>
</dbReference>
<keyword evidence="2 6" id="KW-0805">Transcription regulation</keyword>
<dbReference type="SUPFAM" id="SSF88659">
    <property type="entry name" value="Sigma3 and sigma4 domains of RNA polymerase sigma factors"/>
    <property type="match status" value="1"/>
</dbReference>
<dbReference type="InterPro" id="IPR007627">
    <property type="entry name" value="RNA_pol_sigma70_r2"/>
</dbReference>